<reference evidence="6" key="1">
    <citation type="journal article" date="2005" name="Nature">
        <title>Sequencing of Aspergillus nidulans and comparative analysis with A. fumigatus and A. oryzae.</title>
        <authorList>
            <person name="Galagan J.E."/>
            <person name="Calvo S.E."/>
            <person name="Cuomo C."/>
            <person name="Ma L.J."/>
            <person name="Wortman J.R."/>
            <person name="Batzoglou S."/>
            <person name="Lee S.I."/>
            <person name="Basturkmen M."/>
            <person name="Spevak C.C."/>
            <person name="Clutterbuck J."/>
            <person name="Kapitonov V."/>
            <person name="Jurka J."/>
            <person name="Scazzocchio C."/>
            <person name="Farman M."/>
            <person name="Butler J."/>
            <person name="Purcell S."/>
            <person name="Harris S."/>
            <person name="Braus G.H."/>
            <person name="Draht O."/>
            <person name="Busch S."/>
            <person name="D'Enfert C."/>
            <person name="Bouchier C."/>
            <person name="Goldman G.H."/>
            <person name="Bell-Pedersen D."/>
            <person name="Griffiths-Jones S."/>
            <person name="Doonan J.H."/>
            <person name="Yu J."/>
            <person name="Vienken K."/>
            <person name="Pain A."/>
            <person name="Freitag M."/>
            <person name="Selker E.U."/>
            <person name="Archer D.B."/>
            <person name="Penalva M.A."/>
            <person name="Oakley B.R."/>
            <person name="Momany M."/>
            <person name="Tanaka T."/>
            <person name="Kumagai T."/>
            <person name="Asai K."/>
            <person name="Machida M."/>
            <person name="Nierman W.C."/>
            <person name="Denning D.W."/>
            <person name="Caddick M."/>
            <person name="Hynes M."/>
            <person name="Paoletti M."/>
            <person name="Fischer R."/>
            <person name="Miller B."/>
            <person name="Dyer P."/>
            <person name="Sachs M.S."/>
            <person name="Osmani S.A."/>
            <person name="Birren B.W."/>
        </authorList>
    </citation>
    <scope>NUCLEOTIDE SEQUENCE [LARGE SCALE GENOMIC DNA]</scope>
    <source>
        <strain evidence="6">FGSC A4 / ATCC 38163 / CBS 112.46 / NRRL 194 / M139</strain>
    </source>
</reference>
<dbReference type="HOGENOM" id="CLU_094306_0_0_1"/>
<accession>Q5B091</accession>
<dbReference type="Proteomes" id="UP000000560">
    <property type="component" value="Chromosome I"/>
</dbReference>
<dbReference type="GO" id="GO:0005763">
    <property type="term" value="C:mitochondrial small ribosomal subunit"/>
    <property type="evidence" value="ECO:0000318"/>
    <property type="project" value="GO_Central"/>
</dbReference>
<dbReference type="EMBL" id="BN001301">
    <property type="protein sequence ID" value="CBF70309.1"/>
    <property type="molecule type" value="Genomic_DNA"/>
</dbReference>
<dbReference type="KEGG" id="ani:ANIA_06039"/>
<evidence type="ECO:0000256" key="4">
    <source>
        <dbReference type="SAM" id="MobiDB-lite"/>
    </source>
</evidence>
<feature type="region of interest" description="Disordered" evidence="4">
    <location>
        <begin position="93"/>
        <end position="134"/>
    </location>
</feature>
<protein>
    <submittedName>
        <fullName evidence="5">Uncharacterized protein</fullName>
    </submittedName>
</protein>
<evidence type="ECO:0000256" key="2">
    <source>
        <dbReference type="ARBA" id="ARBA00022980"/>
    </source>
</evidence>
<dbReference type="AlphaFoldDB" id="Q5B091"/>
<feature type="compositionally biased region" description="Polar residues" evidence="4">
    <location>
        <begin position="93"/>
        <end position="112"/>
    </location>
</feature>
<feature type="region of interest" description="Disordered" evidence="4">
    <location>
        <begin position="42"/>
        <end position="79"/>
    </location>
</feature>
<evidence type="ECO:0000256" key="3">
    <source>
        <dbReference type="ARBA" id="ARBA00023274"/>
    </source>
</evidence>
<accession>C8V306</accession>
<dbReference type="InterPro" id="IPR052837">
    <property type="entry name" value="Mitoribosomal_bS21"/>
</dbReference>
<sequence length="220" mass="25082">MERSLTRCLRSRPTTTATTFLLSTRQSILHSQFLLTRQNQSLRFSSSTPTNNASETNTDNTTSTASPPPRTQLLRPKYPGNIDEVLNRLNLSTGRQNRAPSRNEASSQQTAESGTGISSGKSTSAVPRQERRRVDLKLNPTLGRDVAVVPERGQDLEVALKRLSGILKENNVKYQYLDQKYHVRRGQMRKNLRIRRWRKLFAYSFAHTVGKIQRMRAQGW</sequence>
<feature type="compositionally biased region" description="Polar residues" evidence="4">
    <location>
        <begin position="42"/>
        <end position="65"/>
    </location>
</feature>
<dbReference type="STRING" id="227321.Q5B091"/>
<dbReference type="OMA" id="QKFHIRR"/>
<dbReference type="PANTHER" id="PTHR41237:SF1">
    <property type="entry name" value="SMALL RIBOSOMAL SUBUNIT PROTEIN BS21M"/>
    <property type="match status" value="1"/>
</dbReference>
<dbReference type="InterPro" id="IPR001911">
    <property type="entry name" value="Ribosomal_bS21"/>
</dbReference>
<reference evidence="6" key="2">
    <citation type="journal article" date="2009" name="Fungal Genet. Biol.">
        <title>The 2008 update of the Aspergillus nidulans genome annotation: a community effort.</title>
        <authorList>
            <person name="Wortman J.R."/>
            <person name="Gilsenan J.M."/>
            <person name="Joardar V."/>
            <person name="Deegan J."/>
            <person name="Clutterbuck J."/>
            <person name="Andersen M.R."/>
            <person name="Archer D."/>
            <person name="Bencina M."/>
            <person name="Braus G."/>
            <person name="Coutinho P."/>
            <person name="von Dohren H."/>
            <person name="Doonan J."/>
            <person name="Driessen A.J."/>
            <person name="Durek P."/>
            <person name="Espeso E."/>
            <person name="Fekete E."/>
            <person name="Flipphi M."/>
            <person name="Estrada C.G."/>
            <person name="Geysens S."/>
            <person name="Goldman G."/>
            <person name="de Groot P.W."/>
            <person name="Hansen K."/>
            <person name="Harris S.D."/>
            <person name="Heinekamp T."/>
            <person name="Helmstaedt K."/>
            <person name="Henrissat B."/>
            <person name="Hofmann G."/>
            <person name="Homan T."/>
            <person name="Horio T."/>
            <person name="Horiuchi H."/>
            <person name="James S."/>
            <person name="Jones M."/>
            <person name="Karaffa L."/>
            <person name="Karanyi Z."/>
            <person name="Kato M."/>
            <person name="Keller N."/>
            <person name="Kelly D.E."/>
            <person name="Kiel J.A."/>
            <person name="Kim J.M."/>
            <person name="van der Klei I.J."/>
            <person name="Klis F.M."/>
            <person name="Kovalchuk A."/>
            <person name="Krasevec N."/>
            <person name="Kubicek C.P."/>
            <person name="Liu B."/>
            <person name="Maccabe A."/>
            <person name="Meyer V."/>
            <person name="Mirabito P."/>
            <person name="Miskei M."/>
            <person name="Mos M."/>
            <person name="Mullins J."/>
            <person name="Nelson D.R."/>
            <person name="Nielsen J."/>
            <person name="Oakley B.R."/>
            <person name="Osmani S.A."/>
            <person name="Pakula T."/>
            <person name="Paszewski A."/>
            <person name="Paulsen I."/>
            <person name="Pilsyk S."/>
            <person name="Pocsi I."/>
            <person name="Punt P.J."/>
            <person name="Ram A.F."/>
            <person name="Ren Q."/>
            <person name="Robellet X."/>
            <person name="Robson G."/>
            <person name="Seiboth B."/>
            <person name="van Solingen P."/>
            <person name="Specht T."/>
            <person name="Sun J."/>
            <person name="Taheri-Talesh N."/>
            <person name="Takeshita N."/>
            <person name="Ussery D."/>
            <person name="vanKuyk P.A."/>
            <person name="Visser H."/>
            <person name="van de Vondervoort P.J."/>
            <person name="de Vries R.P."/>
            <person name="Walton J."/>
            <person name="Xiang X."/>
            <person name="Xiong Y."/>
            <person name="Zeng A.P."/>
            <person name="Brandt B.W."/>
            <person name="Cornell M.J."/>
            <person name="van den Hondel C.A."/>
            <person name="Visser J."/>
            <person name="Oliver S.G."/>
            <person name="Turner G."/>
        </authorList>
    </citation>
    <scope>GENOME REANNOTATION</scope>
    <source>
        <strain evidence="6">FGSC A4 / ATCC 38163 / CBS 112.46 / NRRL 194 / M139</strain>
    </source>
</reference>
<dbReference type="RefSeq" id="XP_663643.1">
    <property type="nucleotide sequence ID" value="XM_658551.2"/>
</dbReference>
<dbReference type="OrthoDB" id="2501249at2759"/>
<keyword evidence="3" id="KW-0687">Ribonucleoprotein</keyword>
<dbReference type="GO" id="GO:0070124">
    <property type="term" value="P:mitochondrial translational initiation"/>
    <property type="evidence" value="ECO:0000318"/>
    <property type="project" value="GO_Central"/>
</dbReference>
<evidence type="ECO:0000313" key="5">
    <source>
        <dbReference type="EMBL" id="CBF70309.1"/>
    </source>
</evidence>
<dbReference type="GeneID" id="2870865"/>
<proteinExistence type="inferred from homology"/>
<dbReference type="Pfam" id="PF01165">
    <property type="entry name" value="Ribosomal_S21"/>
    <property type="match status" value="1"/>
</dbReference>
<keyword evidence="2" id="KW-0689">Ribosomal protein</keyword>
<gene>
    <name evidence="5" type="ORF">ANIA_06039</name>
</gene>
<dbReference type="eggNOG" id="ENOG502SYGP">
    <property type="taxonomic scope" value="Eukaryota"/>
</dbReference>
<name>Q5B091_EMENI</name>
<evidence type="ECO:0000313" key="6">
    <source>
        <dbReference type="Proteomes" id="UP000000560"/>
    </source>
</evidence>
<dbReference type="InParanoid" id="Q5B091"/>
<comment type="similarity">
    <text evidence="1">Belongs to the bacterial ribosomal protein bS21 family.</text>
</comment>
<feature type="compositionally biased region" description="Low complexity" evidence="4">
    <location>
        <begin position="113"/>
        <end position="124"/>
    </location>
</feature>
<dbReference type="GO" id="GO:0003735">
    <property type="term" value="F:structural constituent of ribosome"/>
    <property type="evidence" value="ECO:0000318"/>
    <property type="project" value="GO_Central"/>
</dbReference>
<dbReference type="PANTHER" id="PTHR41237">
    <property type="entry name" value="37S RIBOSOMAL PROTEIN MRP21, MITOCHONDRIAL"/>
    <property type="match status" value="1"/>
</dbReference>
<dbReference type="VEuPathDB" id="FungiDB:AN6039"/>
<keyword evidence="6" id="KW-1185">Reference proteome</keyword>
<organism evidence="5 6">
    <name type="scientific">Emericella nidulans (strain FGSC A4 / ATCC 38163 / CBS 112.46 / NRRL 194 / M139)</name>
    <name type="common">Aspergillus nidulans</name>
    <dbReference type="NCBI Taxonomy" id="227321"/>
    <lineage>
        <taxon>Eukaryota</taxon>
        <taxon>Fungi</taxon>
        <taxon>Dikarya</taxon>
        <taxon>Ascomycota</taxon>
        <taxon>Pezizomycotina</taxon>
        <taxon>Eurotiomycetes</taxon>
        <taxon>Eurotiomycetidae</taxon>
        <taxon>Eurotiales</taxon>
        <taxon>Aspergillaceae</taxon>
        <taxon>Aspergillus</taxon>
        <taxon>Aspergillus subgen. Nidulantes</taxon>
    </lineage>
</organism>
<evidence type="ECO:0000256" key="1">
    <source>
        <dbReference type="ARBA" id="ARBA00006640"/>
    </source>
</evidence>